<feature type="transmembrane region" description="Helical" evidence="6">
    <location>
        <begin position="67"/>
        <end position="92"/>
    </location>
</feature>
<proteinExistence type="inferred from homology"/>
<comment type="subcellular location">
    <subcellularLocation>
        <location evidence="1">Membrane</location>
        <topology evidence="1">Multi-pass membrane protein</topology>
    </subcellularLocation>
</comment>
<name>X1C9Y1_9ZZZZ</name>
<protein>
    <recommendedName>
        <fullName evidence="7">Major facilitator superfamily associated domain-containing protein</fullName>
    </recommendedName>
</protein>
<feature type="domain" description="Major facilitator superfamily associated" evidence="7">
    <location>
        <begin position="6"/>
        <end position="91"/>
    </location>
</feature>
<feature type="transmembrane region" description="Helical" evidence="6">
    <location>
        <begin position="7"/>
        <end position="26"/>
    </location>
</feature>
<organism evidence="8">
    <name type="scientific">marine sediment metagenome</name>
    <dbReference type="NCBI Taxonomy" id="412755"/>
    <lineage>
        <taxon>unclassified sequences</taxon>
        <taxon>metagenomes</taxon>
        <taxon>ecological metagenomes</taxon>
    </lineage>
</organism>
<keyword evidence="5 6" id="KW-0472">Membrane</keyword>
<dbReference type="GO" id="GO:0016020">
    <property type="term" value="C:membrane"/>
    <property type="evidence" value="ECO:0007669"/>
    <property type="project" value="UniProtKB-SubCell"/>
</dbReference>
<reference evidence="8" key="1">
    <citation type="journal article" date="2014" name="Front. Microbiol.">
        <title>High frequency of phylogenetically diverse reductive dehalogenase-homologous genes in deep subseafloor sedimentary metagenomes.</title>
        <authorList>
            <person name="Kawai M."/>
            <person name="Futagami T."/>
            <person name="Toyoda A."/>
            <person name="Takaki Y."/>
            <person name="Nishi S."/>
            <person name="Hori S."/>
            <person name="Arai W."/>
            <person name="Tsubouchi T."/>
            <person name="Morono Y."/>
            <person name="Uchiyama I."/>
            <person name="Ito T."/>
            <person name="Fujiyama A."/>
            <person name="Inagaki F."/>
            <person name="Takami H."/>
        </authorList>
    </citation>
    <scope>NUCLEOTIDE SEQUENCE</scope>
    <source>
        <strain evidence="8">Expedition CK06-06</strain>
    </source>
</reference>
<evidence type="ECO:0000313" key="8">
    <source>
        <dbReference type="EMBL" id="GAH04247.1"/>
    </source>
</evidence>
<dbReference type="PANTHER" id="PTHR16172">
    <property type="entry name" value="MAJOR FACILITATOR SUPERFAMILY DOMAIN-CONTAINING PROTEIN 6-LIKE"/>
    <property type="match status" value="1"/>
</dbReference>
<comment type="caution">
    <text evidence="8">The sequence shown here is derived from an EMBL/GenBank/DDBJ whole genome shotgun (WGS) entry which is preliminary data.</text>
</comment>
<keyword evidence="4 6" id="KW-1133">Transmembrane helix</keyword>
<dbReference type="PANTHER" id="PTHR16172:SF2">
    <property type="entry name" value="MAJOR FACILITATOR SUPERFAMILY DOMAIN-CONTAINING PROTEIN 6"/>
    <property type="match status" value="1"/>
</dbReference>
<evidence type="ECO:0000256" key="3">
    <source>
        <dbReference type="ARBA" id="ARBA00022692"/>
    </source>
</evidence>
<evidence type="ECO:0000259" key="7">
    <source>
        <dbReference type="Pfam" id="PF12832"/>
    </source>
</evidence>
<evidence type="ECO:0000256" key="2">
    <source>
        <dbReference type="ARBA" id="ARBA00005241"/>
    </source>
</evidence>
<dbReference type="Gene3D" id="1.20.1250.20">
    <property type="entry name" value="MFS general substrate transporter like domains"/>
    <property type="match status" value="1"/>
</dbReference>
<evidence type="ECO:0000256" key="5">
    <source>
        <dbReference type="ARBA" id="ARBA00023136"/>
    </source>
</evidence>
<sequence>MFLPRAIYFFYYGATASLLPFLAIYYESLGLSGYQIGFLAGLMPLIALFSAPFWGGLADATQKHKRLLLLAMSTSIVLAFVLSNASAFLFLIPL</sequence>
<evidence type="ECO:0000256" key="1">
    <source>
        <dbReference type="ARBA" id="ARBA00004141"/>
    </source>
</evidence>
<dbReference type="EMBL" id="BART01025768">
    <property type="protein sequence ID" value="GAH04247.1"/>
    <property type="molecule type" value="Genomic_DNA"/>
</dbReference>
<accession>X1C9Y1</accession>
<keyword evidence="3 6" id="KW-0812">Transmembrane</keyword>
<feature type="transmembrane region" description="Helical" evidence="6">
    <location>
        <begin position="32"/>
        <end position="55"/>
    </location>
</feature>
<evidence type="ECO:0000256" key="6">
    <source>
        <dbReference type="SAM" id="Phobius"/>
    </source>
</evidence>
<dbReference type="InterPro" id="IPR024989">
    <property type="entry name" value="MFS_assoc_dom"/>
</dbReference>
<dbReference type="AlphaFoldDB" id="X1C9Y1"/>
<feature type="non-terminal residue" evidence="8">
    <location>
        <position position="94"/>
    </location>
</feature>
<dbReference type="InterPro" id="IPR051717">
    <property type="entry name" value="MFS_MFSD6"/>
</dbReference>
<gene>
    <name evidence="8" type="ORF">S01H4_46160</name>
</gene>
<evidence type="ECO:0000256" key="4">
    <source>
        <dbReference type="ARBA" id="ARBA00022989"/>
    </source>
</evidence>
<dbReference type="SUPFAM" id="SSF103473">
    <property type="entry name" value="MFS general substrate transporter"/>
    <property type="match status" value="1"/>
</dbReference>
<dbReference type="InterPro" id="IPR036259">
    <property type="entry name" value="MFS_trans_sf"/>
</dbReference>
<comment type="similarity">
    <text evidence="2">Belongs to the major facilitator superfamily. MFSD6 family.</text>
</comment>
<dbReference type="Pfam" id="PF12832">
    <property type="entry name" value="MFS_1_like"/>
    <property type="match status" value="1"/>
</dbReference>